<evidence type="ECO:0000256" key="1">
    <source>
        <dbReference type="ARBA" id="ARBA00000085"/>
    </source>
</evidence>
<keyword evidence="3 5" id="KW-0597">Phosphoprotein</keyword>
<evidence type="ECO:0000313" key="10">
    <source>
        <dbReference type="Proteomes" id="UP001246372"/>
    </source>
</evidence>
<dbReference type="InterPro" id="IPR003661">
    <property type="entry name" value="HisK_dim/P_dom"/>
</dbReference>
<evidence type="ECO:0000256" key="5">
    <source>
        <dbReference type="PROSITE-ProRule" id="PRU00169"/>
    </source>
</evidence>
<dbReference type="InterPro" id="IPR036097">
    <property type="entry name" value="HisK_dim/P_sf"/>
</dbReference>
<dbReference type="Pfam" id="PF02518">
    <property type="entry name" value="HATPase_c"/>
    <property type="match status" value="1"/>
</dbReference>
<feature type="transmembrane region" description="Helical" evidence="6">
    <location>
        <begin position="357"/>
        <end position="375"/>
    </location>
</feature>
<dbReference type="SUPFAM" id="SSF55874">
    <property type="entry name" value="ATPase domain of HSP90 chaperone/DNA topoisomerase II/histidine kinase"/>
    <property type="match status" value="1"/>
</dbReference>
<dbReference type="CDD" id="cd00082">
    <property type="entry name" value="HisKA"/>
    <property type="match status" value="1"/>
</dbReference>
<dbReference type="SMART" id="SM00387">
    <property type="entry name" value="HATPase_c"/>
    <property type="match status" value="1"/>
</dbReference>
<dbReference type="Gene3D" id="1.10.287.130">
    <property type="match status" value="1"/>
</dbReference>
<dbReference type="SMART" id="SM00448">
    <property type="entry name" value="REC"/>
    <property type="match status" value="1"/>
</dbReference>
<dbReference type="SUPFAM" id="SSF47384">
    <property type="entry name" value="Homodimeric domain of signal transducing histidine kinase"/>
    <property type="match status" value="1"/>
</dbReference>
<keyword evidence="6" id="KW-0812">Transmembrane</keyword>
<dbReference type="PRINTS" id="PR00344">
    <property type="entry name" value="BCTRLSENSOR"/>
</dbReference>
<gene>
    <name evidence="9" type="ORF">RQP53_15790</name>
</gene>
<dbReference type="InterPro" id="IPR003594">
    <property type="entry name" value="HATPase_dom"/>
</dbReference>
<proteinExistence type="predicted"/>
<feature type="transmembrane region" description="Helical" evidence="6">
    <location>
        <begin position="387"/>
        <end position="407"/>
    </location>
</feature>
<dbReference type="PROSITE" id="PS50110">
    <property type="entry name" value="RESPONSE_REGULATORY"/>
    <property type="match status" value="1"/>
</dbReference>
<feature type="transmembrane region" description="Helical" evidence="6">
    <location>
        <begin position="419"/>
        <end position="436"/>
    </location>
</feature>
<sequence length="826" mass="88752">MSTPAALEPRQGPWQALRQCLRAARPGLGALPLLGLPITLLLIVLLQLAGLAPRLADALNDPLQRLLAPPLEAPELVLVDIDDASLRALQPQLGDWPYPRQSYALLIDFLREAGARQLVLDIVLAGQRDGDAQLARALQHGLPSTLAAAALSPAAESAQAAPLQTDPAEPLWLQQRGRPGQLGVSWAGLTAPSPALLTGAGPGASTPALGLVSVTLDGDGVLRQLPLLHQIKGQVLPSLALAALTQAEGLQDWQLQDGWLQLGAHRWPVDAQGRARLALPGELRPAAWLSWERLMHAALGVREDPELQALLRERRVVLGSSAFFADQVLSPQGSLSGARLMATAQALLARDALLRPWHGAVQIGLLLLAWLPAWASLGSERPQMRRYAWLTALLLPALLAAVAYLLLVHRQIGTEAGGLLTPLLALSAGGLLGGLAEKRWQRRTHQRLLRERELAEATSLAKTQLLAQVSHEIRTPMNAVLGMAEILARSPLQPEQSRQLGVLSRGARQVFELINDLLDSSKLEAGKLQLSPHDFDLRELLELQIELLRARADEAGLALRLFCEIEGSSWVHGDAKRVAQIAVNLLGNAIKFTRQGSVSLRIWRLDGERIGLSCSDTGIGIAPELHEQIFRPYEQAGAGTSREFGGTGLGLSITRSLVELMGGTISLQSSPGQGSCFSLSLALPSVPPPQGERPRASATAPSRSLQLLLCEDNEVNVMLIEAMLTPLGHRITLAGDGQQALQRLAEQRFDLVLMDMQMPVLDGLAATRAWRRTEIGSGRRTPIVALSANAFDSDVQQCLAAGCDAHLSKPISLPVLLQALARWTES</sequence>
<dbReference type="RefSeq" id="WP_315651594.1">
    <property type="nucleotide sequence ID" value="NZ_JAVXZY010000006.1"/>
</dbReference>
<dbReference type="Pfam" id="PF00512">
    <property type="entry name" value="HisKA"/>
    <property type="match status" value="1"/>
</dbReference>
<keyword evidence="10" id="KW-1185">Reference proteome</keyword>
<dbReference type="InterPro" id="IPR007890">
    <property type="entry name" value="CHASE2"/>
</dbReference>
<evidence type="ECO:0000259" key="8">
    <source>
        <dbReference type="PROSITE" id="PS50110"/>
    </source>
</evidence>
<dbReference type="InterPro" id="IPR005467">
    <property type="entry name" value="His_kinase_dom"/>
</dbReference>
<feature type="domain" description="Histidine kinase" evidence="7">
    <location>
        <begin position="468"/>
        <end position="685"/>
    </location>
</feature>
<dbReference type="InterPro" id="IPR011006">
    <property type="entry name" value="CheY-like_superfamily"/>
</dbReference>
<protein>
    <recommendedName>
        <fullName evidence="2">histidine kinase</fullName>
        <ecNumber evidence="2">2.7.13.3</ecNumber>
    </recommendedName>
</protein>
<dbReference type="InterPro" id="IPR036890">
    <property type="entry name" value="HATPase_C_sf"/>
</dbReference>
<feature type="modified residue" description="4-aspartylphosphate" evidence="5">
    <location>
        <position position="755"/>
    </location>
</feature>
<dbReference type="SMART" id="SM00388">
    <property type="entry name" value="HisKA"/>
    <property type="match status" value="1"/>
</dbReference>
<dbReference type="PANTHER" id="PTHR45339:SF1">
    <property type="entry name" value="HYBRID SIGNAL TRANSDUCTION HISTIDINE KINASE J"/>
    <property type="match status" value="1"/>
</dbReference>
<dbReference type="EMBL" id="JAVXZY010000006">
    <property type="protein sequence ID" value="MDT9000738.1"/>
    <property type="molecule type" value="Genomic_DNA"/>
</dbReference>
<keyword evidence="4" id="KW-0902">Two-component regulatory system</keyword>
<keyword evidence="6" id="KW-1133">Transmembrane helix</keyword>
<evidence type="ECO:0000256" key="3">
    <source>
        <dbReference type="ARBA" id="ARBA00022553"/>
    </source>
</evidence>
<accession>A0ABU3PDW5</accession>
<reference evidence="9" key="1">
    <citation type="submission" date="2023-09" db="EMBL/GenBank/DDBJ databases">
        <title>Paucibacter sp. APW11 Genome sequencing and assembly.</title>
        <authorList>
            <person name="Kim I."/>
        </authorList>
    </citation>
    <scope>NUCLEOTIDE SEQUENCE</scope>
    <source>
        <strain evidence="9">APW11</strain>
    </source>
</reference>
<feature type="transmembrane region" description="Helical" evidence="6">
    <location>
        <begin position="28"/>
        <end position="52"/>
    </location>
</feature>
<dbReference type="InterPro" id="IPR004358">
    <property type="entry name" value="Sig_transdc_His_kin-like_C"/>
</dbReference>
<dbReference type="PANTHER" id="PTHR45339">
    <property type="entry name" value="HYBRID SIGNAL TRANSDUCTION HISTIDINE KINASE J"/>
    <property type="match status" value="1"/>
</dbReference>
<dbReference type="Pfam" id="PF05226">
    <property type="entry name" value="CHASE2"/>
    <property type="match status" value="1"/>
</dbReference>
<dbReference type="SMART" id="SM01080">
    <property type="entry name" value="CHASE2"/>
    <property type="match status" value="1"/>
</dbReference>
<evidence type="ECO:0000313" key="9">
    <source>
        <dbReference type="EMBL" id="MDT9000738.1"/>
    </source>
</evidence>
<comment type="caution">
    <text evidence="9">The sequence shown here is derived from an EMBL/GenBank/DDBJ whole genome shotgun (WGS) entry which is preliminary data.</text>
</comment>
<organism evidence="9 10">
    <name type="scientific">Roseateles aquae</name>
    <dbReference type="NCBI Taxonomy" id="3077235"/>
    <lineage>
        <taxon>Bacteria</taxon>
        <taxon>Pseudomonadati</taxon>
        <taxon>Pseudomonadota</taxon>
        <taxon>Betaproteobacteria</taxon>
        <taxon>Burkholderiales</taxon>
        <taxon>Sphaerotilaceae</taxon>
        <taxon>Roseateles</taxon>
    </lineage>
</organism>
<comment type="catalytic activity">
    <reaction evidence="1">
        <text>ATP + protein L-histidine = ADP + protein N-phospho-L-histidine.</text>
        <dbReference type="EC" id="2.7.13.3"/>
    </reaction>
</comment>
<keyword evidence="6" id="KW-0472">Membrane</keyword>
<feature type="domain" description="Response regulatory" evidence="8">
    <location>
        <begin position="706"/>
        <end position="824"/>
    </location>
</feature>
<dbReference type="Pfam" id="PF00072">
    <property type="entry name" value="Response_reg"/>
    <property type="match status" value="1"/>
</dbReference>
<evidence type="ECO:0000256" key="4">
    <source>
        <dbReference type="ARBA" id="ARBA00023012"/>
    </source>
</evidence>
<name>A0ABU3PDW5_9BURK</name>
<dbReference type="CDD" id="cd17546">
    <property type="entry name" value="REC_hyHK_CKI1_RcsC-like"/>
    <property type="match status" value="1"/>
</dbReference>
<dbReference type="Proteomes" id="UP001246372">
    <property type="component" value="Unassembled WGS sequence"/>
</dbReference>
<dbReference type="CDD" id="cd16922">
    <property type="entry name" value="HATPase_EvgS-ArcB-TorS-like"/>
    <property type="match status" value="1"/>
</dbReference>
<dbReference type="EC" id="2.7.13.3" evidence="2"/>
<dbReference type="Gene3D" id="3.40.50.2300">
    <property type="match status" value="1"/>
</dbReference>
<evidence type="ECO:0000256" key="6">
    <source>
        <dbReference type="SAM" id="Phobius"/>
    </source>
</evidence>
<dbReference type="Gene3D" id="3.30.565.10">
    <property type="entry name" value="Histidine kinase-like ATPase, C-terminal domain"/>
    <property type="match status" value="1"/>
</dbReference>
<dbReference type="PROSITE" id="PS50109">
    <property type="entry name" value="HIS_KIN"/>
    <property type="match status" value="1"/>
</dbReference>
<evidence type="ECO:0000256" key="2">
    <source>
        <dbReference type="ARBA" id="ARBA00012438"/>
    </source>
</evidence>
<dbReference type="SUPFAM" id="SSF52172">
    <property type="entry name" value="CheY-like"/>
    <property type="match status" value="1"/>
</dbReference>
<evidence type="ECO:0000259" key="7">
    <source>
        <dbReference type="PROSITE" id="PS50109"/>
    </source>
</evidence>
<dbReference type="InterPro" id="IPR001789">
    <property type="entry name" value="Sig_transdc_resp-reg_receiver"/>
</dbReference>